<feature type="compositionally biased region" description="Polar residues" evidence="1">
    <location>
        <begin position="182"/>
        <end position="191"/>
    </location>
</feature>
<feature type="compositionally biased region" description="Basic and acidic residues" evidence="1">
    <location>
        <begin position="11"/>
        <end position="26"/>
    </location>
</feature>
<organism evidence="2 3">
    <name type="scientific">Gigaspora margarita</name>
    <dbReference type="NCBI Taxonomy" id="4874"/>
    <lineage>
        <taxon>Eukaryota</taxon>
        <taxon>Fungi</taxon>
        <taxon>Fungi incertae sedis</taxon>
        <taxon>Mucoromycota</taxon>
        <taxon>Glomeromycotina</taxon>
        <taxon>Glomeromycetes</taxon>
        <taxon>Diversisporales</taxon>
        <taxon>Gigasporaceae</taxon>
        <taxon>Gigaspora</taxon>
    </lineage>
</organism>
<reference evidence="2 3" key="1">
    <citation type="submission" date="2021-06" db="EMBL/GenBank/DDBJ databases">
        <authorList>
            <person name="Kallberg Y."/>
            <person name="Tangrot J."/>
            <person name="Rosling A."/>
        </authorList>
    </citation>
    <scope>NUCLEOTIDE SEQUENCE [LARGE SCALE GENOMIC DNA]</scope>
    <source>
        <strain evidence="2 3">120-4 pot B 10/14</strain>
    </source>
</reference>
<feature type="non-terminal residue" evidence="2">
    <location>
        <position position="1"/>
    </location>
</feature>
<comment type="caution">
    <text evidence="2">The sequence shown here is derived from an EMBL/GenBank/DDBJ whole genome shotgun (WGS) entry which is preliminary data.</text>
</comment>
<evidence type="ECO:0000256" key="1">
    <source>
        <dbReference type="SAM" id="MobiDB-lite"/>
    </source>
</evidence>
<gene>
    <name evidence="2" type="ORF">GMARGA_LOCUS34208</name>
</gene>
<feature type="non-terminal residue" evidence="2">
    <location>
        <position position="191"/>
    </location>
</feature>
<evidence type="ECO:0000313" key="2">
    <source>
        <dbReference type="EMBL" id="CAG8838902.1"/>
    </source>
</evidence>
<sequence>EAPEPGWNDETEGKKEGKDAPSLITREKEDEIFKENNSVAYGDKEVEPRKETTEEYYECKKSDLPNLDTLYSIELLKWSEPIVGIEFSDDDSDWNNNLPCGAKIWLGVVFIMKEDKEVEETEELENLLSESVIRVLNEYRSRAPHRGPLTSPFPDLTEKILHRRIRERVEKTGDKGSEYPNKETTGPSTPN</sequence>
<feature type="region of interest" description="Disordered" evidence="1">
    <location>
        <begin position="1"/>
        <end position="26"/>
    </location>
</feature>
<feature type="compositionally biased region" description="Basic and acidic residues" evidence="1">
    <location>
        <begin position="167"/>
        <end position="181"/>
    </location>
</feature>
<proteinExistence type="predicted"/>
<keyword evidence="3" id="KW-1185">Reference proteome</keyword>
<name>A0ABN7WRE2_GIGMA</name>
<feature type="region of interest" description="Disordered" evidence="1">
    <location>
        <begin position="167"/>
        <end position="191"/>
    </location>
</feature>
<evidence type="ECO:0000313" key="3">
    <source>
        <dbReference type="Proteomes" id="UP000789901"/>
    </source>
</evidence>
<feature type="compositionally biased region" description="Acidic residues" evidence="1">
    <location>
        <begin position="1"/>
        <end position="10"/>
    </location>
</feature>
<protein>
    <submittedName>
        <fullName evidence="2">21262_t:CDS:1</fullName>
    </submittedName>
</protein>
<dbReference type="EMBL" id="CAJVQB010059259">
    <property type="protein sequence ID" value="CAG8838902.1"/>
    <property type="molecule type" value="Genomic_DNA"/>
</dbReference>
<dbReference type="Proteomes" id="UP000789901">
    <property type="component" value="Unassembled WGS sequence"/>
</dbReference>
<accession>A0ABN7WRE2</accession>